<dbReference type="Proteomes" id="UP000694240">
    <property type="component" value="Chromosome 11"/>
</dbReference>
<accession>A0A8T1YZB8</accession>
<dbReference type="EMBL" id="JAEFBK010000011">
    <property type="protein sequence ID" value="KAG7551353.1"/>
    <property type="molecule type" value="Genomic_DNA"/>
</dbReference>
<dbReference type="AlphaFoldDB" id="A0A8T1YZB8"/>
<gene>
    <name evidence="1" type="ORF">ISN45_Aa06g020330</name>
</gene>
<proteinExistence type="predicted"/>
<name>A0A8T1YZB8_9BRAS</name>
<sequence>MMTIVLEINEDAWIAVESSWEDPKKWEIKGTQ</sequence>
<protein>
    <submittedName>
        <fullName evidence="1">Uncharacterized protein</fullName>
    </submittedName>
</protein>
<reference evidence="1 2" key="1">
    <citation type="submission" date="2020-12" db="EMBL/GenBank/DDBJ databases">
        <title>Concerted genomic and epigenomic changes stabilize Arabidopsis allopolyploids.</title>
        <authorList>
            <person name="Chen Z."/>
        </authorList>
    </citation>
    <scope>NUCLEOTIDE SEQUENCE [LARGE SCALE GENOMIC DNA]</scope>
    <source>
        <strain evidence="1">Allo738</strain>
        <tissue evidence="1">Leaf</tissue>
    </source>
</reference>
<evidence type="ECO:0000313" key="1">
    <source>
        <dbReference type="EMBL" id="KAG7551353.1"/>
    </source>
</evidence>
<comment type="caution">
    <text evidence="1">The sequence shown here is derived from an EMBL/GenBank/DDBJ whole genome shotgun (WGS) entry which is preliminary data.</text>
</comment>
<organism evidence="1 2">
    <name type="scientific">Arabidopsis thaliana x Arabidopsis arenosa</name>
    <dbReference type="NCBI Taxonomy" id="1240361"/>
    <lineage>
        <taxon>Eukaryota</taxon>
        <taxon>Viridiplantae</taxon>
        <taxon>Streptophyta</taxon>
        <taxon>Embryophyta</taxon>
        <taxon>Tracheophyta</taxon>
        <taxon>Spermatophyta</taxon>
        <taxon>Magnoliopsida</taxon>
        <taxon>eudicotyledons</taxon>
        <taxon>Gunneridae</taxon>
        <taxon>Pentapetalae</taxon>
        <taxon>rosids</taxon>
        <taxon>malvids</taxon>
        <taxon>Brassicales</taxon>
        <taxon>Brassicaceae</taxon>
        <taxon>Camelineae</taxon>
        <taxon>Arabidopsis</taxon>
    </lineage>
</organism>
<keyword evidence="2" id="KW-1185">Reference proteome</keyword>
<evidence type="ECO:0000313" key="2">
    <source>
        <dbReference type="Proteomes" id="UP000694240"/>
    </source>
</evidence>